<dbReference type="Proteomes" id="UP001209878">
    <property type="component" value="Unassembled WGS sequence"/>
</dbReference>
<reference evidence="2" key="1">
    <citation type="journal article" date="2023" name="Mol. Biol. Evol.">
        <title>Third-Generation Sequencing Reveals the Adaptive Role of the Epigenome in Three Deep-Sea Polychaetes.</title>
        <authorList>
            <person name="Perez M."/>
            <person name="Aroh O."/>
            <person name="Sun Y."/>
            <person name="Lan Y."/>
            <person name="Juniper S.K."/>
            <person name="Young C.R."/>
            <person name="Angers B."/>
            <person name="Qian P.Y."/>
        </authorList>
    </citation>
    <scope>NUCLEOTIDE SEQUENCE</scope>
    <source>
        <strain evidence="2">R07B-5</strain>
    </source>
</reference>
<organism evidence="2 3">
    <name type="scientific">Ridgeia piscesae</name>
    <name type="common">Tubeworm</name>
    <dbReference type="NCBI Taxonomy" id="27915"/>
    <lineage>
        <taxon>Eukaryota</taxon>
        <taxon>Metazoa</taxon>
        <taxon>Spiralia</taxon>
        <taxon>Lophotrochozoa</taxon>
        <taxon>Annelida</taxon>
        <taxon>Polychaeta</taxon>
        <taxon>Sedentaria</taxon>
        <taxon>Canalipalpata</taxon>
        <taxon>Sabellida</taxon>
        <taxon>Siboglinidae</taxon>
        <taxon>Ridgeia</taxon>
    </lineage>
</organism>
<protein>
    <submittedName>
        <fullName evidence="2">Uncharacterized protein</fullName>
    </submittedName>
</protein>
<evidence type="ECO:0000313" key="3">
    <source>
        <dbReference type="Proteomes" id="UP001209878"/>
    </source>
</evidence>
<name>A0AAD9JJB7_RIDPI</name>
<keyword evidence="1" id="KW-0472">Membrane</keyword>
<gene>
    <name evidence="2" type="ORF">NP493_2224g00011</name>
</gene>
<evidence type="ECO:0000313" key="2">
    <source>
        <dbReference type="EMBL" id="KAK2154094.1"/>
    </source>
</evidence>
<feature type="transmembrane region" description="Helical" evidence="1">
    <location>
        <begin position="65"/>
        <end position="83"/>
    </location>
</feature>
<dbReference type="AlphaFoldDB" id="A0AAD9JJB7"/>
<keyword evidence="1" id="KW-1133">Transmembrane helix</keyword>
<comment type="caution">
    <text evidence="2">The sequence shown here is derived from an EMBL/GenBank/DDBJ whole genome shotgun (WGS) entry which is preliminary data.</text>
</comment>
<keyword evidence="3" id="KW-1185">Reference proteome</keyword>
<sequence length="104" mass="11827">MDDSLCVQWFRLHRSISCQLSYTACDICSCDICSIAAVHSRNIKYERKCLTLHSFGVARQNTKRGSLCGILLILLIPLITTLYCVSCVEKTLVTSFVYKTNYHQ</sequence>
<evidence type="ECO:0000256" key="1">
    <source>
        <dbReference type="SAM" id="Phobius"/>
    </source>
</evidence>
<proteinExistence type="predicted"/>
<dbReference type="EMBL" id="JAODUO010002222">
    <property type="protein sequence ID" value="KAK2154094.1"/>
    <property type="molecule type" value="Genomic_DNA"/>
</dbReference>
<accession>A0AAD9JJB7</accession>
<keyword evidence="1" id="KW-0812">Transmembrane</keyword>